<reference evidence="1 2" key="2">
    <citation type="submission" date="2008-10" db="EMBL/GenBank/DDBJ databases">
        <title>Draft genome sequence of Clostridium hiranonis (DSM 13275).</title>
        <authorList>
            <person name="Sudarsanam P."/>
            <person name="Ley R."/>
            <person name="Guruge J."/>
            <person name="Turnbaugh P.J."/>
            <person name="Mahowald M."/>
            <person name="Liep D."/>
            <person name="Gordon J."/>
        </authorList>
    </citation>
    <scope>NUCLEOTIDE SEQUENCE [LARGE SCALE GENOMIC DNA]</scope>
    <source>
        <strain evidence="1 2">DSM 13275</strain>
    </source>
</reference>
<organism evidence="1 2">
    <name type="scientific">Peptacetobacter hiranonis (strain DSM 13275 / JCM 10541 / KCTC 15199 / TO-931)</name>
    <name type="common">Clostridium hiranonis</name>
    <dbReference type="NCBI Taxonomy" id="500633"/>
    <lineage>
        <taxon>Bacteria</taxon>
        <taxon>Bacillati</taxon>
        <taxon>Bacillota</taxon>
        <taxon>Clostridia</taxon>
        <taxon>Peptostreptococcales</taxon>
        <taxon>Peptostreptococcaceae</taxon>
        <taxon>Peptacetobacter</taxon>
    </lineage>
</organism>
<dbReference type="AlphaFoldDB" id="B6FWT7"/>
<dbReference type="EMBL" id="ABWP01000011">
    <property type="protein sequence ID" value="EEA85998.1"/>
    <property type="molecule type" value="Genomic_DNA"/>
</dbReference>
<proteinExistence type="predicted"/>
<keyword evidence="2" id="KW-1185">Reference proteome</keyword>
<dbReference type="HOGENOM" id="CLU_2615775_0_0_9"/>
<dbReference type="STRING" id="500633.CLOHIR_00336"/>
<comment type="caution">
    <text evidence="1">The sequence shown here is derived from an EMBL/GenBank/DDBJ whole genome shotgun (WGS) entry which is preliminary data.</text>
</comment>
<reference evidence="1 2" key="1">
    <citation type="submission" date="2008-09" db="EMBL/GenBank/DDBJ databases">
        <authorList>
            <person name="Fulton L."/>
            <person name="Clifton S."/>
            <person name="Fulton B."/>
            <person name="Xu J."/>
            <person name="Minx P."/>
            <person name="Pepin K.H."/>
            <person name="Johnson M."/>
            <person name="Thiruvilangam P."/>
            <person name="Bhonagiri V."/>
            <person name="Nash W.E."/>
            <person name="Mardis E.R."/>
            <person name="Wilson R.K."/>
        </authorList>
    </citation>
    <scope>NUCLEOTIDE SEQUENCE [LARGE SCALE GENOMIC DNA]</scope>
    <source>
        <strain evidence="1 2">DSM 13275</strain>
    </source>
</reference>
<dbReference type="RefSeq" id="WP_006439258.1">
    <property type="nucleotide sequence ID" value="NZ_DS995355.1"/>
</dbReference>
<dbReference type="Proteomes" id="UP000003178">
    <property type="component" value="Unassembled WGS sequence"/>
</dbReference>
<protein>
    <submittedName>
        <fullName evidence="1">Uncharacterized protein</fullName>
    </submittedName>
</protein>
<accession>B6FWT7</accession>
<evidence type="ECO:0000313" key="2">
    <source>
        <dbReference type="Proteomes" id="UP000003178"/>
    </source>
</evidence>
<name>B6FWT7_PEPHT</name>
<evidence type="ECO:0000313" key="1">
    <source>
        <dbReference type="EMBL" id="EEA85998.1"/>
    </source>
</evidence>
<gene>
    <name evidence="1" type="ORF">CLOHIR_00336</name>
</gene>
<sequence length="78" mass="8976">MEKVSLFLSIIVSILNIAAFFCTKKEKNECLKIKNDIEGILSNNVNIINNRNSNISSDTYNLDTIKKIDNRNKFNMNH</sequence>